<sequence>MEASAYFPSIALQNQHTRLISCLAFSERGNMMLSGDDGGQLIVWDAITGNVLYRTFFPSEVTCGIWLSSRPHQIPVIFCGTRTGSAVVISDFKQYAREVLTGCIGPVYAAEFDTRTEHLAIAVGEEVHVASQLEGGTWATSIILPRPKAVFLGDHHDISYLIRARGLHFYSHGSSLIVTYLHHGIVCWDLNTRSQAWSIPIRPLDTRQVTIDRLLIGFSAISADHRLLSLSNLRSGSVDVYELKTLSLIRSLAQRVAPSLDVLVAVLFLGKHPAVICGSTVGDVHIWNVDSGRPIQVLTHDGELSLSARMIFASEKLWTGQMVQLYR</sequence>
<evidence type="ECO:0000313" key="1">
    <source>
        <dbReference type="EMBL" id="KAI0040761.1"/>
    </source>
</evidence>
<reference evidence="1" key="1">
    <citation type="submission" date="2021-02" db="EMBL/GenBank/DDBJ databases">
        <authorList>
            <consortium name="DOE Joint Genome Institute"/>
            <person name="Ahrendt S."/>
            <person name="Looney B.P."/>
            <person name="Miyauchi S."/>
            <person name="Morin E."/>
            <person name="Drula E."/>
            <person name="Courty P.E."/>
            <person name="Chicoki N."/>
            <person name="Fauchery L."/>
            <person name="Kohler A."/>
            <person name="Kuo A."/>
            <person name="Labutti K."/>
            <person name="Pangilinan J."/>
            <person name="Lipzen A."/>
            <person name="Riley R."/>
            <person name="Andreopoulos W."/>
            <person name="He G."/>
            <person name="Johnson J."/>
            <person name="Barry K.W."/>
            <person name="Grigoriev I.V."/>
            <person name="Nagy L."/>
            <person name="Hibbett D."/>
            <person name="Henrissat B."/>
            <person name="Matheny P.B."/>
            <person name="Labbe J."/>
            <person name="Martin F."/>
        </authorList>
    </citation>
    <scope>NUCLEOTIDE SEQUENCE</scope>
    <source>
        <strain evidence="1">FP105234-sp</strain>
    </source>
</reference>
<gene>
    <name evidence="1" type="ORF">FA95DRAFT_1502373</name>
</gene>
<name>A0ACB8RAW1_9AGAM</name>
<dbReference type="EMBL" id="MU276170">
    <property type="protein sequence ID" value="KAI0040761.1"/>
    <property type="molecule type" value="Genomic_DNA"/>
</dbReference>
<protein>
    <submittedName>
        <fullName evidence="1">WD40 repeat-like protein</fullName>
    </submittedName>
</protein>
<proteinExistence type="predicted"/>
<comment type="caution">
    <text evidence="1">The sequence shown here is derived from an EMBL/GenBank/DDBJ whole genome shotgun (WGS) entry which is preliminary data.</text>
</comment>
<accession>A0ACB8RAW1</accession>
<reference evidence="1" key="2">
    <citation type="journal article" date="2022" name="New Phytol.">
        <title>Evolutionary transition to the ectomycorrhizal habit in the genomes of a hyperdiverse lineage of mushroom-forming fungi.</title>
        <authorList>
            <person name="Looney B."/>
            <person name="Miyauchi S."/>
            <person name="Morin E."/>
            <person name="Drula E."/>
            <person name="Courty P.E."/>
            <person name="Kohler A."/>
            <person name="Kuo A."/>
            <person name="LaButti K."/>
            <person name="Pangilinan J."/>
            <person name="Lipzen A."/>
            <person name="Riley R."/>
            <person name="Andreopoulos W."/>
            <person name="He G."/>
            <person name="Johnson J."/>
            <person name="Nolan M."/>
            <person name="Tritt A."/>
            <person name="Barry K.W."/>
            <person name="Grigoriev I.V."/>
            <person name="Nagy L.G."/>
            <person name="Hibbett D."/>
            <person name="Henrissat B."/>
            <person name="Matheny P.B."/>
            <person name="Labbe J."/>
            <person name="Martin F.M."/>
        </authorList>
    </citation>
    <scope>NUCLEOTIDE SEQUENCE</scope>
    <source>
        <strain evidence="1">FP105234-sp</strain>
    </source>
</reference>
<dbReference type="Proteomes" id="UP000814033">
    <property type="component" value="Unassembled WGS sequence"/>
</dbReference>
<keyword evidence="2" id="KW-1185">Reference proteome</keyword>
<organism evidence="1 2">
    <name type="scientific">Auriscalpium vulgare</name>
    <dbReference type="NCBI Taxonomy" id="40419"/>
    <lineage>
        <taxon>Eukaryota</taxon>
        <taxon>Fungi</taxon>
        <taxon>Dikarya</taxon>
        <taxon>Basidiomycota</taxon>
        <taxon>Agaricomycotina</taxon>
        <taxon>Agaricomycetes</taxon>
        <taxon>Russulales</taxon>
        <taxon>Auriscalpiaceae</taxon>
        <taxon>Auriscalpium</taxon>
    </lineage>
</organism>
<evidence type="ECO:0000313" key="2">
    <source>
        <dbReference type="Proteomes" id="UP000814033"/>
    </source>
</evidence>